<dbReference type="InterPro" id="IPR000917">
    <property type="entry name" value="Sulfatase_N"/>
</dbReference>
<feature type="chain" id="PRO_5025470549" evidence="2">
    <location>
        <begin position="22"/>
        <end position="772"/>
    </location>
</feature>
<dbReference type="KEGG" id="mhey:H2LOC_012310"/>
<dbReference type="Gene3D" id="3.30.1120.10">
    <property type="match status" value="1"/>
</dbReference>
<dbReference type="GO" id="GO:0016787">
    <property type="term" value="F:hydrolase activity"/>
    <property type="evidence" value="ECO:0007669"/>
    <property type="project" value="UniProtKB-KW"/>
</dbReference>
<proteinExistence type="inferred from homology"/>
<dbReference type="EMBL" id="CP046052">
    <property type="protein sequence ID" value="QGM46415.1"/>
    <property type="molecule type" value="Genomic_DNA"/>
</dbReference>
<dbReference type="OrthoDB" id="9795675at2"/>
<dbReference type="PANTHER" id="PTHR42693:SF43">
    <property type="entry name" value="BLL2667 PROTEIN"/>
    <property type="match status" value="1"/>
</dbReference>
<reference evidence="4 5" key="1">
    <citation type="submission" date="2019-11" db="EMBL/GenBank/DDBJ databases">
        <title>The genome sequence of Methylocystis heyeri.</title>
        <authorList>
            <person name="Oshkin I.Y."/>
            <person name="Miroshnikov K."/>
            <person name="Dedysh S.N."/>
        </authorList>
    </citation>
    <scope>NUCLEOTIDE SEQUENCE [LARGE SCALE GENOMIC DNA]</scope>
    <source>
        <strain evidence="4 5">H2</strain>
    </source>
</reference>
<protein>
    <submittedName>
        <fullName evidence="4">Sulfatase-like hydrolase/transferase</fullName>
    </submittedName>
</protein>
<dbReference type="Proteomes" id="UP000309061">
    <property type="component" value="Chromosome"/>
</dbReference>
<dbReference type="AlphaFoldDB" id="A0A6B8KHG0"/>
<feature type="signal peptide" evidence="2">
    <location>
        <begin position="1"/>
        <end position="21"/>
    </location>
</feature>
<keyword evidence="2" id="KW-0732">Signal</keyword>
<keyword evidence="4" id="KW-0808">Transferase</keyword>
<dbReference type="RefSeq" id="WP_136496656.1">
    <property type="nucleotide sequence ID" value="NZ_CP046052.1"/>
</dbReference>
<feature type="domain" description="Sulfatase N-terminal" evidence="3">
    <location>
        <begin position="58"/>
        <end position="470"/>
    </location>
</feature>
<evidence type="ECO:0000259" key="3">
    <source>
        <dbReference type="Pfam" id="PF00884"/>
    </source>
</evidence>
<dbReference type="GO" id="GO:0016740">
    <property type="term" value="F:transferase activity"/>
    <property type="evidence" value="ECO:0007669"/>
    <property type="project" value="UniProtKB-KW"/>
</dbReference>
<name>A0A6B8KHG0_9HYPH</name>
<evidence type="ECO:0000256" key="2">
    <source>
        <dbReference type="SAM" id="SignalP"/>
    </source>
</evidence>
<dbReference type="CDD" id="cd16025">
    <property type="entry name" value="PAS_like"/>
    <property type="match status" value="1"/>
</dbReference>
<dbReference type="Gene3D" id="3.40.720.10">
    <property type="entry name" value="Alkaline Phosphatase, subunit A"/>
    <property type="match status" value="1"/>
</dbReference>
<dbReference type="InterPro" id="IPR017850">
    <property type="entry name" value="Alkaline_phosphatase_core_sf"/>
</dbReference>
<evidence type="ECO:0000256" key="1">
    <source>
        <dbReference type="ARBA" id="ARBA00008779"/>
    </source>
</evidence>
<dbReference type="PANTHER" id="PTHR42693">
    <property type="entry name" value="ARYLSULFATASE FAMILY MEMBER"/>
    <property type="match status" value="1"/>
</dbReference>
<comment type="similarity">
    <text evidence="1">Belongs to the sulfatase family.</text>
</comment>
<keyword evidence="5" id="KW-1185">Reference proteome</keyword>
<keyword evidence="4" id="KW-0378">Hydrolase</keyword>
<dbReference type="InterPro" id="IPR050738">
    <property type="entry name" value="Sulfatase"/>
</dbReference>
<evidence type="ECO:0000313" key="4">
    <source>
        <dbReference type="EMBL" id="QGM46415.1"/>
    </source>
</evidence>
<dbReference type="Pfam" id="PF00884">
    <property type="entry name" value="Sulfatase"/>
    <property type="match status" value="1"/>
</dbReference>
<organism evidence="4 5">
    <name type="scientific">Methylocystis heyeri</name>
    <dbReference type="NCBI Taxonomy" id="391905"/>
    <lineage>
        <taxon>Bacteria</taxon>
        <taxon>Pseudomonadati</taxon>
        <taxon>Pseudomonadota</taxon>
        <taxon>Alphaproteobacteria</taxon>
        <taxon>Hyphomicrobiales</taxon>
        <taxon>Methylocystaceae</taxon>
        <taxon>Methylocystis</taxon>
    </lineage>
</organism>
<sequence>MRVVPLLFVSAALVLSSRVQAEETLPKPEPATAAILDPSRDATPAAWPTAVKANEGAPNVVLVLLDDAGFGAASTFGGPAKTPELDRLAARGLKYNAFHVSALCSPTRAALLSGRTDHQIGFGSVADGATGYPGYNAHWPKSAASLARVLRDNGYSTAAFGKWHNTPYDEISPVGPFDRWPTGLGFEYFYGFLAGYDSQFAPRLYRNTTPVDQTRTEKDGYHLTTDLVEDAVKWLHAHEAVAPQKPFFLYFAPGATHWPHQVQKDWIRKYRGKFDQGWDKLREETFARQKALGVIPANAALTPRPAELPAWDSLNDDQKKLFARQMEVYAAFMEQTDFEIGRLLKSIEKDGFADNTLVLYIAGDNGGSGEGGVDGRDVINADGTVPPAAARLQRADEFGEEIFDNHYAAAWAWASSTPFQWTKQVASHLGGTRDPLIVSWPAKIKTHGELRTQFQHVTDIAPTIYELAGITPPDKVDGFAQTPLEGKSFAASFFDAAAPSSHKQQVFETSGNRAIYQGGWWAGARHAAPWSARRGELAIGQNPWELYNLDQDFSQARDLAKDRPDKLRELTALFDSEARRTQIYPLLPARKEPPSPADGRTVFDYRPGADHIPQRIGPKFNRRAHSIVADVTLPEAPEGVIFADGGDYGGFSLYVKDGKLVYLATAWGNVTGKIVSREKLSRGAARIGVEFIPDATNPPPVLTSFEPRVVYAGKVVLSVDGAEAAQGRIENLQFSYNETLDVGLDSGAPVSPDYASPFPFNGQIDKVRVELR</sequence>
<gene>
    <name evidence="4" type="ORF">H2LOC_012310</name>
</gene>
<evidence type="ECO:0000313" key="5">
    <source>
        <dbReference type="Proteomes" id="UP000309061"/>
    </source>
</evidence>
<accession>A0A6B8KHG0</accession>
<dbReference type="SUPFAM" id="SSF53649">
    <property type="entry name" value="Alkaline phosphatase-like"/>
    <property type="match status" value="1"/>
</dbReference>